<reference evidence="13 14" key="1">
    <citation type="submission" date="2021-04" db="EMBL/GenBank/DDBJ databases">
        <title>Magnetospirillum sulfuroxidans sp. nov., a facultative chemolithoautotrophic sulfur-oxidizing alphaproteobacterium isolated from freshwater sediment and proposals for Paramagetospirillum gen. nov., and Magnetospirillaceae fam. nov.</title>
        <authorList>
            <person name="Koziaeva V."/>
            <person name="Geelhoed J.S."/>
            <person name="Sorokin D.Y."/>
            <person name="Grouzdev D.S."/>
        </authorList>
    </citation>
    <scope>NUCLEOTIDE SEQUENCE [LARGE SCALE GENOMIC DNA]</scope>
    <source>
        <strain evidence="13 14">J10</strain>
    </source>
</reference>
<evidence type="ECO:0000256" key="8">
    <source>
        <dbReference type="ARBA" id="ARBA00023229"/>
    </source>
</evidence>
<comment type="pathway">
    <text evidence="10">Isoprenoid biosynthesis; isopentenyl diphosphate biosynthesis via DXP pathway; isopentenyl diphosphate from 1-deoxy-D-xylulose 5-phosphate: step 3/6.</text>
</comment>
<dbReference type="HAMAP" id="MF_00061">
    <property type="entry name" value="IspE"/>
    <property type="match status" value="1"/>
</dbReference>
<evidence type="ECO:0000256" key="5">
    <source>
        <dbReference type="ARBA" id="ARBA00022741"/>
    </source>
</evidence>
<dbReference type="InterPro" id="IPR013750">
    <property type="entry name" value="GHMP_kinase_C_dom"/>
</dbReference>
<evidence type="ECO:0000313" key="13">
    <source>
        <dbReference type="EMBL" id="MBR9973083.1"/>
    </source>
</evidence>
<dbReference type="RefSeq" id="WP_211550484.1">
    <property type="nucleotide sequence ID" value="NZ_JAGTUF010000017.1"/>
</dbReference>
<comment type="similarity">
    <text evidence="1 10">Belongs to the GHMP kinase family. IspE subfamily.</text>
</comment>
<comment type="catalytic activity">
    <reaction evidence="10">
        <text>4-CDP-2-C-methyl-D-erythritol + ATP = 4-CDP-2-C-methyl-D-erythritol 2-phosphate + ADP + H(+)</text>
        <dbReference type="Rhea" id="RHEA:18437"/>
        <dbReference type="ChEBI" id="CHEBI:15378"/>
        <dbReference type="ChEBI" id="CHEBI:30616"/>
        <dbReference type="ChEBI" id="CHEBI:57823"/>
        <dbReference type="ChEBI" id="CHEBI:57919"/>
        <dbReference type="ChEBI" id="CHEBI:456216"/>
        <dbReference type="EC" id="2.7.1.148"/>
    </reaction>
</comment>
<comment type="caution">
    <text evidence="13">The sequence shown here is derived from an EMBL/GenBank/DDBJ whole genome shotgun (WGS) entry which is preliminary data.</text>
</comment>
<evidence type="ECO:0000259" key="12">
    <source>
        <dbReference type="Pfam" id="PF08544"/>
    </source>
</evidence>
<feature type="domain" description="GHMP kinase C-terminal" evidence="12">
    <location>
        <begin position="204"/>
        <end position="274"/>
    </location>
</feature>
<dbReference type="Pfam" id="PF00288">
    <property type="entry name" value="GHMP_kinases_N"/>
    <property type="match status" value="1"/>
</dbReference>
<keyword evidence="14" id="KW-1185">Reference proteome</keyword>
<feature type="binding site" evidence="10">
    <location>
        <begin position="96"/>
        <end position="106"/>
    </location>
    <ligand>
        <name>ATP</name>
        <dbReference type="ChEBI" id="CHEBI:30616"/>
    </ligand>
</feature>
<dbReference type="PIRSF" id="PIRSF010376">
    <property type="entry name" value="IspE"/>
    <property type="match status" value="1"/>
</dbReference>
<protein>
    <recommendedName>
        <fullName evidence="3 10">4-diphosphocytidyl-2-C-methyl-D-erythritol kinase</fullName>
        <shortName evidence="10">CMK</shortName>
        <ecNumber evidence="2 10">2.7.1.148</ecNumber>
    </recommendedName>
    <alternativeName>
        <fullName evidence="9 10">4-(cytidine-5'-diphospho)-2-C-methyl-D-erythritol kinase</fullName>
    </alternativeName>
</protein>
<evidence type="ECO:0000313" key="14">
    <source>
        <dbReference type="Proteomes" id="UP000680714"/>
    </source>
</evidence>
<dbReference type="GO" id="GO:0050515">
    <property type="term" value="F:4-(cytidine 5'-diphospho)-2-C-methyl-D-erythritol kinase activity"/>
    <property type="evidence" value="ECO:0007669"/>
    <property type="project" value="UniProtKB-EC"/>
</dbReference>
<dbReference type="EC" id="2.7.1.148" evidence="2 10"/>
<sequence>MSGLSVEAWAKVNLYLHVTGRRDDGYHLLDSLVAFAGIGDTITVSPSSALSLTVDGPTAARLDVDDDNIVLRAARALAQAAGRPPQAHLHLTKRLPVAAGIGGGSADAAATLRALSRLWGVRLAPAALHALALSLGADVPVCLRGRPTRMSGIGETLADAPSLPPAWVVLVNPLIGLSTPAVFKARQGCFSDPMPLESRPADAAALARMLAARDNDLSAAAISLVPEIAVILTALNRDGCLLARMSGSGATCFGLFPDPAAAAAAAAAIAADYPAWWIKSASLISST</sequence>
<proteinExistence type="inferred from homology"/>
<evidence type="ECO:0000256" key="9">
    <source>
        <dbReference type="ARBA" id="ARBA00032554"/>
    </source>
</evidence>
<keyword evidence="4 10" id="KW-0808">Transferase</keyword>
<dbReference type="PANTHER" id="PTHR43527">
    <property type="entry name" value="4-DIPHOSPHOCYTIDYL-2-C-METHYL-D-ERYTHRITOL KINASE, CHLOROPLASTIC"/>
    <property type="match status" value="1"/>
</dbReference>
<dbReference type="NCBIfam" id="TIGR00154">
    <property type="entry name" value="ispE"/>
    <property type="match status" value="1"/>
</dbReference>
<evidence type="ECO:0000256" key="10">
    <source>
        <dbReference type="HAMAP-Rule" id="MF_00061"/>
    </source>
</evidence>
<name>A0ABS5IHA7_9PROT</name>
<dbReference type="InterPro" id="IPR020568">
    <property type="entry name" value="Ribosomal_Su5_D2-typ_SF"/>
</dbReference>
<feature type="domain" description="GHMP kinase N-terminal" evidence="11">
    <location>
        <begin position="68"/>
        <end position="145"/>
    </location>
</feature>
<dbReference type="InterPro" id="IPR036554">
    <property type="entry name" value="GHMP_kinase_C_sf"/>
</dbReference>
<gene>
    <name evidence="10" type="primary">ispE</name>
    <name evidence="13" type="ORF">KEC16_15270</name>
</gene>
<accession>A0ABS5IHA7</accession>
<dbReference type="InterPro" id="IPR006204">
    <property type="entry name" value="GHMP_kinase_N_dom"/>
</dbReference>
<feature type="active site" evidence="10">
    <location>
        <position position="138"/>
    </location>
</feature>
<dbReference type="PANTHER" id="PTHR43527:SF2">
    <property type="entry name" value="4-DIPHOSPHOCYTIDYL-2-C-METHYL-D-ERYTHRITOL KINASE, CHLOROPLASTIC"/>
    <property type="match status" value="1"/>
</dbReference>
<dbReference type="Pfam" id="PF08544">
    <property type="entry name" value="GHMP_kinases_C"/>
    <property type="match status" value="1"/>
</dbReference>
<dbReference type="InterPro" id="IPR004424">
    <property type="entry name" value="IspE"/>
</dbReference>
<dbReference type="Proteomes" id="UP000680714">
    <property type="component" value="Unassembled WGS sequence"/>
</dbReference>
<keyword evidence="5 10" id="KW-0547">Nucleotide-binding</keyword>
<evidence type="ECO:0000256" key="4">
    <source>
        <dbReference type="ARBA" id="ARBA00022679"/>
    </source>
</evidence>
<evidence type="ECO:0000259" key="11">
    <source>
        <dbReference type="Pfam" id="PF00288"/>
    </source>
</evidence>
<keyword evidence="6 10" id="KW-0418">Kinase</keyword>
<dbReference type="EMBL" id="JAGTUF010000017">
    <property type="protein sequence ID" value="MBR9973083.1"/>
    <property type="molecule type" value="Genomic_DNA"/>
</dbReference>
<dbReference type="Gene3D" id="3.30.230.10">
    <property type="match status" value="1"/>
</dbReference>
<feature type="active site" evidence="10">
    <location>
        <position position="11"/>
    </location>
</feature>
<evidence type="ECO:0000256" key="6">
    <source>
        <dbReference type="ARBA" id="ARBA00022777"/>
    </source>
</evidence>
<evidence type="ECO:0000256" key="3">
    <source>
        <dbReference type="ARBA" id="ARBA00017473"/>
    </source>
</evidence>
<keyword evidence="7 10" id="KW-0067">ATP-binding</keyword>
<comment type="function">
    <text evidence="10">Catalyzes the phosphorylation of the position 2 hydroxy group of 4-diphosphocytidyl-2C-methyl-D-erythritol.</text>
</comment>
<dbReference type="SUPFAM" id="SSF55060">
    <property type="entry name" value="GHMP Kinase, C-terminal domain"/>
    <property type="match status" value="1"/>
</dbReference>
<dbReference type="InterPro" id="IPR014721">
    <property type="entry name" value="Ribsml_uS5_D2-typ_fold_subgr"/>
</dbReference>
<dbReference type="Gene3D" id="3.30.70.890">
    <property type="entry name" value="GHMP kinase, C-terminal domain"/>
    <property type="match status" value="1"/>
</dbReference>
<keyword evidence="8 10" id="KW-0414">Isoprene biosynthesis</keyword>
<evidence type="ECO:0000256" key="1">
    <source>
        <dbReference type="ARBA" id="ARBA00009684"/>
    </source>
</evidence>
<dbReference type="SUPFAM" id="SSF54211">
    <property type="entry name" value="Ribosomal protein S5 domain 2-like"/>
    <property type="match status" value="1"/>
</dbReference>
<organism evidence="13 14">
    <name type="scientific">Magnetospirillum sulfuroxidans</name>
    <dbReference type="NCBI Taxonomy" id="611300"/>
    <lineage>
        <taxon>Bacteria</taxon>
        <taxon>Pseudomonadati</taxon>
        <taxon>Pseudomonadota</taxon>
        <taxon>Alphaproteobacteria</taxon>
        <taxon>Rhodospirillales</taxon>
        <taxon>Rhodospirillaceae</taxon>
        <taxon>Magnetospirillum</taxon>
    </lineage>
</organism>
<evidence type="ECO:0000256" key="2">
    <source>
        <dbReference type="ARBA" id="ARBA00012052"/>
    </source>
</evidence>
<dbReference type="NCBIfam" id="NF011202">
    <property type="entry name" value="PRK14608.1"/>
    <property type="match status" value="1"/>
</dbReference>
<evidence type="ECO:0000256" key="7">
    <source>
        <dbReference type="ARBA" id="ARBA00022840"/>
    </source>
</evidence>